<feature type="compositionally biased region" description="Basic and acidic residues" evidence="2">
    <location>
        <begin position="967"/>
        <end position="979"/>
    </location>
</feature>
<feature type="domain" description="FAM186A/B C-terminal" evidence="3">
    <location>
        <begin position="2571"/>
        <end position="2798"/>
    </location>
</feature>
<feature type="compositionally biased region" description="Basic and acidic residues" evidence="2">
    <location>
        <begin position="924"/>
        <end position="958"/>
    </location>
</feature>
<feature type="domain" description="FAM186A/B N-terminal" evidence="4">
    <location>
        <begin position="32"/>
        <end position="272"/>
    </location>
</feature>
<name>A0ABI8ACH9_FELCA</name>
<feature type="compositionally biased region" description="Basic and acidic residues" evidence="2">
    <location>
        <begin position="532"/>
        <end position="567"/>
    </location>
</feature>
<feature type="compositionally biased region" description="Basic and acidic residues" evidence="2">
    <location>
        <begin position="866"/>
        <end position="894"/>
    </location>
</feature>
<keyword evidence="1" id="KW-0175">Coiled coil</keyword>
<evidence type="ECO:0000259" key="4">
    <source>
        <dbReference type="Pfam" id="PF20870"/>
    </source>
</evidence>
<dbReference type="Pfam" id="PF20865">
    <property type="entry name" value="FAM186A-B_C"/>
    <property type="match status" value="1"/>
</dbReference>
<dbReference type="Ensembl" id="ENSFCTT00005082415.1">
    <property type="protein sequence ID" value="ENSFCTP00005056888.1"/>
    <property type="gene ID" value="ENSFCTG00005029325.1"/>
</dbReference>
<evidence type="ECO:0000259" key="3">
    <source>
        <dbReference type="Pfam" id="PF20865"/>
    </source>
</evidence>
<dbReference type="Proteomes" id="UP000823872">
    <property type="component" value="Chromosome B4"/>
</dbReference>
<feature type="compositionally biased region" description="Basic and acidic residues" evidence="2">
    <location>
        <begin position="462"/>
        <end position="506"/>
    </location>
</feature>
<keyword evidence="6" id="KW-1185">Reference proteome</keyword>
<proteinExistence type="predicted"/>
<evidence type="ECO:0000256" key="1">
    <source>
        <dbReference type="SAM" id="Coils"/>
    </source>
</evidence>
<organism evidence="5 6">
    <name type="scientific">Felis catus</name>
    <name type="common">Cat</name>
    <name type="synonym">Felis silvestris catus</name>
    <dbReference type="NCBI Taxonomy" id="9685"/>
    <lineage>
        <taxon>Eukaryota</taxon>
        <taxon>Metazoa</taxon>
        <taxon>Chordata</taxon>
        <taxon>Craniata</taxon>
        <taxon>Vertebrata</taxon>
        <taxon>Euteleostomi</taxon>
        <taxon>Mammalia</taxon>
        <taxon>Eutheria</taxon>
        <taxon>Laurasiatheria</taxon>
        <taxon>Carnivora</taxon>
        <taxon>Feliformia</taxon>
        <taxon>Felidae</taxon>
        <taxon>Felinae</taxon>
        <taxon>Felis</taxon>
    </lineage>
</organism>
<evidence type="ECO:0000313" key="6">
    <source>
        <dbReference type="Proteomes" id="UP000823872"/>
    </source>
</evidence>
<feature type="compositionally biased region" description="Acidic residues" evidence="2">
    <location>
        <begin position="908"/>
        <end position="923"/>
    </location>
</feature>
<evidence type="ECO:0008006" key="7">
    <source>
        <dbReference type="Google" id="ProtNLM"/>
    </source>
</evidence>
<sequence>MQSGIDTESESEKEAVDSTITSIKALYKSEVPKLEIPLAVQNVISRIEHAQLCRAREDINMQLADILLNVQRIINRYTVDENVHSGRKISLPEHKKWRINFLDKMVTYAKNSEIREKTLLHILVWLEEWNAILSEMTAIDIEEHHHWIAKMEFLPEMYKAIESNVKILSRISVSLFEEKKRQKKKMTSRGTLWKSWKERVIKRPATAHALRPDQMISDEFATNTKVSEIQDMLQELINTAMFNKLENNAIKYISSTIVNLSKALNTLNDEVKVFILQSANMYINETSEKEKELSLKIIRDLSEQNEILQQKLQDAEEKYEQFIRSKGIVEQQLPTALPTSTLKALPELSPQSSIAISKTDIEDSMENILAKEFENIIDEAQTQETKASGIQWDSAFSYTAPAEMTPDLIEQQYSLPEKKQKESSEGITEDKVSLKKDDDQYQSQKKKQIKGSSMDETSGSHLSDDKGKQKETKFDHDLELQALEKNRKEMKSFSEAKPKSFAESKSRYVPTDYPSTDTKRQSGKSGTGSMWERLRKVKPEYSHDKSQISSENKEEPTTESMDKESKSEMSSQAEQFKLTELGYSSEKMKTKGKKRQISPRTTTSKEGKTEDIIVLAKKFKSPELVKSQSRIAKETSESTRVLESPDGKSEESNLEEFQKAIMAFLNEKIDNIGKPLDKKAVPKEELLLKTAEVEKLEIIKAKMEEYFQTVAETVAKILREYKDTKNAGQVGEKPMKRKKEVSFMPGLHFQKPISAKAEISTLLSSKSMDPLIDNLIQMILTEIEGERDAPVASTVGRDHKEKEKQRWDEYLQEGQEKVFGEGFKHHLQEEGSFWKKSHELISKKLEKEESWLQMKERKQRQQKQKWWQEEEAWKKQQKQTEQDDEQMQRKEKGYQKPKQQQLEAWNQEMEEQLVPLEEEEEEEQMRPVQKELRHPKLEINREREEKQKPRRNIEDHGRQKQKKTKDQRKINEKSSDTLEKMFSQTSVTVSPKWKSIPKVASQLHQRKAFHGHLKTLENFADGKYPIPITPSPSTQSPSPRAFPISGQSPTKTLTLTPQQAQEPEITITPQKAKELGITVAPEQAQALGISLTPEQAQEMSITDTLQKALGITVTPQQAQALGIPLTPEQAQAQGITLPPQQAQALGITLTPEQAQARRTTVTPQQAKAQGITLTPQQEQALGITFIPKQTHVLGFTFTDKQAQAHGITLTPKQAQELGITLTYEQAQALGTTLIPQQSQSQGITLTPEQAHELGFTFTEEQTLAQGITLTPEGVKAPGITVTPDQVQKMEITVTPQQAQALEIIVTPEQSQAQGITLTSEQAQTQGITLTPEQAQAGGITLTSQQAQALGITLSPEQAQTQGITLTLEQAQALGITLTPQQAQAGGITLTPQQAQAITLTPQQAQALGITLTPEQAQAGGITLTPEKAQAQGISLTPEQAQALGITLTPQQAQAGGITLTPEKAQAQGISLTPEQAQALGITLTPQQAQAGGITLTPQQAQAQGITLIPEEAQAQGITLTPEQAQALGITLTPQQAQAGGITLTPQQAQAQAITLTPQQAQAQGVTLTPQQAQAQGVTMTPEQTQAQGITLTPEKAQALGITLTPEQAQAQGISLTPAQAQALGITLTPQQAQAGGITLTPQQAQAINLTPQQAQAQGITLTPEKAQAQGISLTPQQAQAQGISLTPQQAQAQGITLTPEQAQAQGVTMTLEHTQARGIPLIPEQAQAQAITLTPQQAQALGITLTPQQAQAQRITLTPQQAQALGITLTPEQAQAQGISLTPEQAQALGITLTPQQAQAQRITLTPQQAQAQGISLTPEQAQALGITLTPQQAQAQGIALTPQQAQALGITLTPQQAQAQRITLTPQQAQALGITLTPQQAQAQGISLTPEQAQALGITLTPQQAQAQGITLTPQQAQALGISLTPEQAQAQGITLTPQQAQARGITLTPQQAQARGITLTCQQTQAQGITVTPEQAEALGITLTPEQFKALLVTLSPEKCQGLGFIHTLEKVHAWESPLTASQAQKLGVPITPENARVSAVTLTPEQTQALGAPLSLEQAQALDISLSPEHFWESDKSDKSHVLGFPLTLEQVQPLGAPFIPGQSHPMGVDDLKSRAPLINEQLSPLGVHPLLEHTLKVGIVPVTDKSVTPSAPHISKKLPTLDPSSLRSLQKLKASVLPRQSPASAAIAEKSSALEVSPIPLQISQSPLSQAPGKSLGVRIHSEPGKLLAPQTFPSSKQTLFSKGQSTSVEFVAPEVPLTPEKFPIAETLPTSGQPLTLETLLGPQQFFSSWGSRTPQLPLISEAPLASRQPLISGVPLTSAQIPDLLAPLSPRKPLVPGTSSIHGELLEPRPLTLSEQPQAFQPTATCEQSHYLQAPSPLGQHQASPLWIPPTPGHLPTLWTSPTPGKPLKDLSSSVSKKSKERLAIISSLKPNSAFVHPSATDFKVTQAPFTTKKFQISEASDTLEEIPICHDPIAMEQFRTFQSYLTNYRTPVSQTPYIPTLMKPITSLPSLTTKLPKTSQISSSEWDQKSKFSPIDKSWILTSVSGTKKPKMLVPPSSPQELKEQRYFVDVEAQRKNLILLNQATKASGLPSQLHTTARNLIIETFHTDTVRLGYLFHKYIAYRLIQRARNNLIRRLQVIKNTGKGYETRNLYIMLSRIDEYQKKVMQVWTNKQKSLEQKRNQCLRKMIFLFSQLQQTYRLNLSQPIPCIIDKKQIPASTKSVEQSFLELLIEEDRKSDTLKKFRQEDQMEAIWNADLSTSSYPVTEKTSIHSLWAQLGGYPDIPMLLQLDVQSTFRKSLGSIKSRFKKIPK</sequence>
<reference evidence="5 6" key="1">
    <citation type="submission" date="2021-02" db="EMBL/GenBank/DDBJ databases">
        <title>Safari Cat Assemblies.</title>
        <authorList>
            <person name="Bredemeyer K.R."/>
            <person name="Murphy W.J."/>
        </authorList>
    </citation>
    <scope>NUCLEOTIDE SEQUENCE [LARGE SCALE GENOMIC DNA]</scope>
</reference>
<reference evidence="5" key="3">
    <citation type="submission" date="2025-09" db="UniProtKB">
        <authorList>
            <consortium name="Ensembl"/>
        </authorList>
    </citation>
    <scope>IDENTIFICATION</scope>
    <source>
        <strain evidence="5">breed Abyssinian</strain>
    </source>
</reference>
<dbReference type="InterPro" id="IPR049144">
    <property type="entry name" value="FAM186A_B_N"/>
</dbReference>
<dbReference type="Pfam" id="PF20869">
    <property type="entry name" value="FAM186A_PQQAQ"/>
    <property type="match status" value="12"/>
</dbReference>
<feature type="region of interest" description="Disordered" evidence="2">
    <location>
        <begin position="415"/>
        <end position="609"/>
    </location>
</feature>
<dbReference type="InterPro" id="IPR049147">
    <property type="entry name" value="FAM186A_PQQAQ"/>
</dbReference>
<reference evidence="5" key="2">
    <citation type="submission" date="2025-08" db="UniProtKB">
        <authorList>
            <consortium name="Ensembl"/>
        </authorList>
    </citation>
    <scope>IDENTIFICATION</scope>
    <source>
        <strain evidence="5">breed Abyssinian</strain>
    </source>
</reference>
<dbReference type="Pfam" id="PF20870">
    <property type="entry name" value="FAM186A-B_N"/>
    <property type="match status" value="1"/>
</dbReference>
<feature type="region of interest" description="Disordered" evidence="2">
    <location>
        <begin position="626"/>
        <end position="653"/>
    </location>
</feature>
<dbReference type="InterPro" id="IPR049146">
    <property type="entry name" value="FAM186A_B_C"/>
</dbReference>
<feature type="compositionally biased region" description="Basic and acidic residues" evidence="2">
    <location>
        <begin position="416"/>
        <end position="439"/>
    </location>
</feature>
<dbReference type="GeneTree" id="ENSGT00940000163376"/>
<dbReference type="PANTHER" id="PTHR33590">
    <property type="entry name" value="GLUTENIN, HIGH MOLECULAR WEIGHT SUBUNIT PW212-RELATED PROTEIN"/>
    <property type="match status" value="1"/>
</dbReference>
<gene>
    <name evidence="5" type="primary">FAM186A</name>
</gene>
<accession>A0ABI8ACH9</accession>
<feature type="coiled-coil region" evidence="1">
    <location>
        <begin position="298"/>
        <end position="332"/>
    </location>
</feature>
<evidence type="ECO:0000256" key="2">
    <source>
        <dbReference type="SAM" id="MobiDB-lite"/>
    </source>
</evidence>
<dbReference type="PANTHER" id="PTHR33590:SF2">
    <property type="entry name" value="PROTEIN FAM186A"/>
    <property type="match status" value="1"/>
</dbReference>
<protein>
    <recommendedName>
        <fullName evidence="7">Family with sequence similarity 186 member A</fullName>
    </recommendedName>
</protein>
<feature type="region of interest" description="Disordered" evidence="2">
    <location>
        <begin position="866"/>
        <end position="983"/>
    </location>
</feature>
<evidence type="ECO:0000313" key="5">
    <source>
        <dbReference type="Ensembl" id="ENSFCTP00005056888.1"/>
    </source>
</evidence>